<comment type="caution">
    <text evidence="1">The sequence shown here is derived from an EMBL/GenBank/DDBJ whole genome shotgun (WGS) entry which is preliminary data.</text>
</comment>
<keyword evidence="2" id="KW-1185">Reference proteome</keyword>
<name>A0A1A3MZ42_MYCAS</name>
<dbReference type="AlphaFoldDB" id="A0A1A3MZ42"/>
<sequence length="80" mass="8586">MTFNIVARPLEHMPGVKLIDTRGSLAKRKGWLTAVARRNIMDLRDGQTGGAHVVTLGEGNWTVFARSAQTPTADLGGQGL</sequence>
<proteinExistence type="predicted"/>
<dbReference type="EMBL" id="LZLQ01000098">
    <property type="protein sequence ID" value="OBK14350.1"/>
    <property type="molecule type" value="Genomic_DNA"/>
</dbReference>
<reference evidence="1 2" key="1">
    <citation type="submission" date="2016-06" db="EMBL/GenBank/DDBJ databases">
        <authorList>
            <person name="Kjaerup R.B."/>
            <person name="Dalgaard T.S."/>
            <person name="Juul-Madsen H.R."/>
        </authorList>
    </citation>
    <scope>NUCLEOTIDE SEQUENCE [LARGE SCALE GENOMIC DNA]</scope>
    <source>
        <strain evidence="1 2">1245139.5</strain>
    </source>
</reference>
<organism evidence="1 2">
    <name type="scientific">Mycobacterium asiaticum</name>
    <dbReference type="NCBI Taxonomy" id="1790"/>
    <lineage>
        <taxon>Bacteria</taxon>
        <taxon>Bacillati</taxon>
        <taxon>Actinomycetota</taxon>
        <taxon>Actinomycetes</taxon>
        <taxon>Mycobacteriales</taxon>
        <taxon>Mycobacteriaceae</taxon>
        <taxon>Mycobacterium</taxon>
    </lineage>
</organism>
<evidence type="ECO:0000313" key="1">
    <source>
        <dbReference type="EMBL" id="OBK14350.1"/>
    </source>
</evidence>
<gene>
    <name evidence="1" type="ORF">A5636_08245</name>
</gene>
<dbReference type="Proteomes" id="UP000093629">
    <property type="component" value="Unassembled WGS sequence"/>
</dbReference>
<accession>A0A1A3MZ42</accession>
<evidence type="ECO:0000313" key="2">
    <source>
        <dbReference type="Proteomes" id="UP000093629"/>
    </source>
</evidence>
<protein>
    <submittedName>
        <fullName evidence="1">Uncharacterized protein</fullName>
    </submittedName>
</protein>